<keyword evidence="2" id="KW-1185">Reference proteome</keyword>
<dbReference type="CDD" id="cd14744">
    <property type="entry name" value="PAAR_CT_2"/>
    <property type="match status" value="1"/>
</dbReference>
<proteinExistence type="predicted"/>
<gene>
    <name evidence="1" type="ORF">SAMN02583745_02769</name>
</gene>
<dbReference type="Gene3D" id="2.60.200.60">
    <property type="match status" value="1"/>
</dbReference>
<name>A0A1I0FGR3_9GAMM</name>
<organism evidence="1 2">
    <name type="scientific">Thorsellia anophelis DSM 18579</name>
    <dbReference type="NCBI Taxonomy" id="1123402"/>
    <lineage>
        <taxon>Bacteria</taxon>
        <taxon>Pseudomonadati</taxon>
        <taxon>Pseudomonadota</taxon>
        <taxon>Gammaproteobacteria</taxon>
        <taxon>Enterobacterales</taxon>
        <taxon>Thorselliaceae</taxon>
        <taxon>Thorsellia</taxon>
    </lineage>
</organism>
<dbReference type="Pfam" id="PF05488">
    <property type="entry name" value="PAAR_motif"/>
    <property type="match status" value="1"/>
</dbReference>
<dbReference type="EMBL" id="FOHV01000041">
    <property type="protein sequence ID" value="SET57485.1"/>
    <property type="molecule type" value="Genomic_DNA"/>
</dbReference>
<accession>A0A1I0FGR3</accession>
<dbReference type="OrthoDB" id="6860016at2"/>
<dbReference type="AlphaFoldDB" id="A0A1I0FGR3"/>
<protein>
    <submittedName>
        <fullName evidence="1">Zn-binding Pro-Ala-Ala-Arg (PAAR) domain-containing protein, incolved in TypeVI secretion</fullName>
    </submittedName>
</protein>
<reference evidence="2" key="1">
    <citation type="submission" date="2016-10" db="EMBL/GenBank/DDBJ databases">
        <authorList>
            <person name="Varghese N."/>
            <person name="Submissions S."/>
        </authorList>
    </citation>
    <scope>NUCLEOTIDE SEQUENCE [LARGE SCALE GENOMIC DNA]</scope>
    <source>
        <strain evidence="2">DSM 18579</strain>
    </source>
</reference>
<dbReference type="Proteomes" id="UP000242642">
    <property type="component" value="Unassembled WGS sequence"/>
</dbReference>
<dbReference type="STRING" id="1123402.SAMN02583745_02769"/>
<evidence type="ECO:0000313" key="1">
    <source>
        <dbReference type="EMBL" id="SET57485.1"/>
    </source>
</evidence>
<evidence type="ECO:0000313" key="2">
    <source>
        <dbReference type="Proteomes" id="UP000242642"/>
    </source>
</evidence>
<dbReference type="InterPro" id="IPR008727">
    <property type="entry name" value="PAAR_motif"/>
</dbReference>
<sequence>MRGVIRLGDPHSHGGEVISASGQMFVGKPVMLIGDVVSCPEHGKNPVNQGHPTWTMMGRNVVLDGHQSKCGCTLHTTLPQTGAD</sequence>